<dbReference type="NCBIfam" id="NF006521">
    <property type="entry name" value="PRK08965.1-5"/>
    <property type="match status" value="1"/>
</dbReference>
<evidence type="ECO:0000256" key="3">
    <source>
        <dbReference type="ARBA" id="ARBA00022475"/>
    </source>
</evidence>
<evidence type="ECO:0000256" key="8">
    <source>
        <dbReference type="SAM" id="Phobius"/>
    </source>
</evidence>
<evidence type="ECO:0000256" key="4">
    <source>
        <dbReference type="ARBA" id="ARBA00022692"/>
    </source>
</evidence>
<dbReference type="GO" id="GO:0008324">
    <property type="term" value="F:monoatomic cation transmembrane transporter activity"/>
    <property type="evidence" value="ECO:0007669"/>
    <property type="project" value="InterPro"/>
</dbReference>
<dbReference type="AlphaFoldDB" id="A0A2M9D7D6"/>
<keyword evidence="10" id="KW-1185">Reference proteome</keyword>
<comment type="subcellular location">
    <subcellularLocation>
        <location evidence="1">Cell membrane</location>
        <topology evidence="1">Multi-pass membrane protein</topology>
    </subcellularLocation>
</comment>
<keyword evidence="3" id="KW-1003">Cell membrane</keyword>
<gene>
    <name evidence="9" type="ORF">CLV85_0811</name>
</gene>
<evidence type="ECO:0000256" key="7">
    <source>
        <dbReference type="SAM" id="MobiDB-lite"/>
    </source>
</evidence>
<evidence type="ECO:0000256" key="2">
    <source>
        <dbReference type="ARBA" id="ARBA00006228"/>
    </source>
</evidence>
<comment type="similarity">
    <text evidence="2">Belongs to the CPA3 antiporters (TC 2.A.63) subunit E family.</text>
</comment>
<dbReference type="EMBL" id="PGFH01000001">
    <property type="protein sequence ID" value="PJJ81634.1"/>
    <property type="molecule type" value="Genomic_DNA"/>
</dbReference>
<dbReference type="PANTHER" id="PTHR34584:SF1">
    <property type="entry name" value="NA(+)_H(+) ANTIPORTER SUBUNIT E1"/>
    <property type="match status" value="1"/>
</dbReference>
<dbReference type="InterPro" id="IPR002758">
    <property type="entry name" value="Cation_antiport_E"/>
</dbReference>
<protein>
    <submittedName>
        <fullName evidence="9">Multisubunit sodium/proton antiporter MrpE subunit</fullName>
    </submittedName>
</protein>
<dbReference type="PANTHER" id="PTHR34584">
    <property type="entry name" value="NA(+)/H(+) ANTIPORTER SUBUNIT E1"/>
    <property type="match status" value="1"/>
</dbReference>
<feature type="transmembrane region" description="Helical" evidence="8">
    <location>
        <begin position="90"/>
        <end position="117"/>
    </location>
</feature>
<keyword evidence="6 8" id="KW-0472">Membrane</keyword>
<keyword evidence="4 8" id="KW-0812">Transmembrane</keyword>
<evidence type="ECO:0000313" key="10">
    <source>
        <dbReference type="Proteomes" id="UP000231742"/>
    </source>
</evidence>
<evidence type="ECO:0000256" key="5">
    <source>
        <dbReference type="ARBA" id="ARBA00022989"/>
    </source>
</evidence>
<evidence type="ECO:0000313" key="9">
    <source>
        <dbReference type="EMBL" id="PJJ81634.1"/>
    </source>
</evidence>
<dbReference type="Proteomes" id="UP000231742">
    <property type="component" value="Unassembled WGS sequence"/>
</dbReference>
<organism evidence="9 10">
    <name type="scientific">Salinibacterium amurskyense</name>
    <dbReference type="NCBI Taxonomy" id="205941"/>
    <lineage>
        <taxon>Bacteria</taxon>
        <taxon>Bacillati</taxon>
        <taxon>Actinomycetota</taxon>
        <taxon>Actinomycetes</taxon>
        <taxon>Micrococcales</taxon>
        <taxon>Microbacteriaceae</taxon>
        <taxon>Salinibacterium</taxon>
    </lineage>
</organism>
<reference evidence="9 10" key="1">
    <citation type="submission" date="2017-11" db="EMBL/GenBank/DDBJ databases">
        <title>Genomic Encyclopedia of Archaeal and Bacterial Type Strains, Phase II (KMG-II): From Individual Species to Whole Genera.</title>
        <authorList>
            <person name="Goeker M."/>
        </authorList>
    </citation>
    <scope>NUCLEOTIDE SEQUENCE [LARGE SCALE GENOMIC DNA]</scope>
    <source>
        <strain evidence="9 10">DSM 16400</strain>
    </source>
</reference>
<dbReference type="OrthoDB" id="3556991at2"/>
<evidence type="ECO:0000256" key="6">
    <source>
        <dbReference type="ARBA" id="ARBA00023136"/>
    </source>
</evidence>
<feature type="transmembrane region" description="Helical" evidence="8">
    <location>
        <begin position="60"/>
        <end position="78"/>
    </location>
</feature>
<evidence type="ECO:0000256" key="1">
    <source>
        <dbReference type="ARBA" id="ARBA00004651"/>
    </source>
</evidence>
<dbReference type="RefSeq" id="WP_100388299.1">
    <property type="nucleotide sequence ID" value="NZ_BMZU01000001.1"/>
</dbReference>
<name>A0A2M9D7D6_9MICO</name>
<accession>A0A2M9D7D6</accession>
<comment type="caution">
    <text evidence="9">The sequence shown here is derived from an EMBL/GenBank/DDBJ whole genome shotgun (WGS) entry which is preliminary data.</text>
</comment>
<keyword evidence="5 8" id="KW-1133">Transmembrane helix</keyword>
<feature type="compositionally biased region" description="Low complexity" evidence="7">
    <location>
        <begin position="9"/>
        <end position="18"/>
    </location>
</feature>
<feature type="transmembrane region" description="Helical" evidence="8">
    <location>
        <begin position="37"/>
        <end position="54"/>
    </location>
</feature>
<sequence length="211" mass="23282">MSAHDSQPTSAAASTTSAVNQPVTEHRASRSEVRGRVWQQLPLLLGLVVLWAVLWGQFSWLNILTGFIVAILVTRVLYLPPADISGRLNVWYSLVFLAHFIVDVTVASFTVAFQALNPRPIPTSSVIAVQLRTRSDFVMTLDAIAMSLVPGSIVVEVDRERAILYFHTFDTTTAADVEAMRTKVLVVEARIVRAIGSKDDLARIHETEATR</sequence>
<dbReference type="GO" id="GO:0005886">
    <property type="term" value="C:plasma membrane"/>
    <property type="evidence" value="ECO:0007669"/>
    <property type="project" value="UniProtKB-SubCell"/>
</dbReference>
<feature type="region of interest" description="Disordered" evidence="7">
    <location>
        <begin position="1"/>
        <end position="26"/>
    </location>
</feature>
<dbReference type="Pfam" id="PF01899">
    <property type="entry name" value="MNHE"/>
    <property type="match status" value="1"/>
</dbReference>
<proteinExistence type="inferred from homology"/>